<accession>X1PRR6</accession>
<dbReference type="EMBL" id="BARV01029155">
    <property type="protein sequence ID" value="GAI41800.1"/>
    <property type="molecule type" value="Genomic_DNA"/>
</dbReference>
<reference evidence="1" key="1">
    <citation type="journal article" date="2014" name="Front. Microbiol.">
        <title>High frequency of phylogenetically diverse reductive dehalogenase-homologous genes in deep subseafloor sedimentary metagenomes.</title>
        <authorList>
            <person name="Kawai M."/>
            <person name="Futagami T."/>
            <person name="Toyoda A."/>
            <person name="Takaki Y."/>
            <person name="Nishi S."/>
            <person name="Hori S."/>
            <person name="Arai W."/>
            <person name="Tsubouchi T."/>
            <person name="Morono Y."/>
            <person name="Uchiyama I."/>
            <person name="Ito T."/>
            <person name="Fujiyama A."/>
            <person name="Inagaki F."/>
            <person name="Takami H."/>
        </authorList>
    </citation>
    <scope>NUCLEOTIDE SEQUENCE</scope>
    <source>
        <strain evidence="1">Expedition CK06-06</strain>
    </source>
</reference>
<dbReference type="AlphaFoldDB" id="X1PRR6"/>
<name>X1PRR6_9ZZZZ</name>
<gene>
    <name evidence="1" type="ORF">S06H3_46551</name>
</gene>
<protein>
    <submittedName>
        <fullName evidence="1">Uncharacterized protein</fullName>
    </submittedName>
</protein>
<evidence type="ECO:0000313" key="1">
    <source>
        <dbReference type="EMBL" id="GAI41800.1"/>
    </source>
</evidence>
<sequence>MNHRERVLMALNHKTPDRCPMQISFTPEFAKRLSKEMKIQGEDSHNPHGGGNSYKLELALDEDMLLTSVGWANSYYQDGFKNGEEYVDEWGIRWKVIQYDTKYGKGRYTEIIGHPLSNDDTVNTYIVPDPNRQELYREAQKLIDNYKIDYF</sequence>
<proteinExistence type="predicted"/>
<comment type="caution">
    <text evidence="1">The sequence shown here is derived from an EMBL/GenBank/DDBJ whole genome shotgun (WGS) entry which is preliminary data.</text>
</comment>
<feature type="non-terminal residue" evidence="1">
    <location>
        <position position="151"/>
    </location>
</feature>
<organism evidence="1">
    <name type="scientific">marine sediment metagenome</name>
    <dbReference type="NCBI Taxonomy" id="412755"/>
    <lineage>
        <taxon>unclassified sequences</taxon>
        <taxon>metagenomes</taxon>
        <taxon>ecological metagenomes</taxon>
    </lineage>
</organism>